<keyword evidence="3" id="KW-0539">Nucleus</keyword>
<dbReference type="InterPro" id="IPR021717">
    <property type="entry name" value="Nucleoporin_Nup160"/>
</dbReference>
<comment type="caution">
    <text evidence="8">The sequence shown here is derived from an EMBL/GenBank/DDBJ whole genome shotgun (WGS) entry which is preliminary data.</text>
</comment>
<keyword evidence="2" id="KW-0813">Transport</keyword>
<dbReference type="InterPro" id="IPR059141">
    <property type="entry name" value="Beta-prop_Nup120_160"/>
</dbReference>
<evidence type="ECO:0000256" key="3">
    <source>
        <dbReference type="ARBA" id="ARBA00023242"/>
    </source>
</evidence>
<evidence type="ECO:0000259" key="7">
    <source>
        <dbReference type="Pfam" id="PF23354"/>
    </source>
</evidence>
<evidence type="ECO:0000256" key="1">
    <source>
        <dbReference type="ARBA" id="ARBA00004123"/>
    </source>
</evidence>
<evidence type="ECO:0000259" key="4">
    <source>
        <dbReference type="Pfam" id="PF11715"/>
    </source>
</evidence>
<dbReference type="PANTHER" id="PTHR21286:SF0">
    <property type="entry name" value="NUCLEAR PORE COMPLEX PROTEIN NUP160"/>
    <property type="match status" value="1"/>
</dbReference>
<dbReference type="Pfam" id="PF23347">
    <property type="entry name" value="TPR_Nup160_C"/>
    <property type="match status" value="1"/>
</dbReference>
<comment type="subcellular location">
    <subcellularLocation>
        <location evidence="1">Nucleus</location>
    </subcellularLocation>
</comment>
<evidence type="ECO:0008006" key="10">
    <source>
        <dbReference type="Google" id="ProtNLM"/>
    </source>
</evidence>
<feature type="domain" description="NUP160 C-terminal TPR" evidence="6">
    <location>
        <begin position="1493"/>
        <end position="1633"/>
    </location>
</feature>
<accession>A0A835N9S0</accession>
<dbReference type="GO" id="GO:0005643">
    <property type="term" value="C:nuclear pore"/>
    <property type="evidence" value="ECO:0007669"/>
    <property type="project" value="UniProtKB-ARBA"/>
</dbReference>
<dbReference type="Pfam" id="PF23354">
    <property type="entry name" value="TPR_NUP160_120_M"/>
    <property type="match status" value="1"/>
</dbReference>
<sequence>MSIRAGMEVPIIGTDSIKFIDVSVPDFGDADLSTATSANAASITITTSLTEDYASSSIIGDPPLSFIWRIHKSQPKTLELLQLSANKDSPATTWLRIAFPHALCPFAYVCQNQSQMPAFSTTNPYLLYALTISGVAYLIKLRKISAYSSLPVLPRDEVTQFSLNDCYSSNSEPAAITSVAATAGCLAVGRIDGSAAYFQLGLLHHSTPGFVNELRDDSGINRLWGFMSRGRMVGVVQDLVISEAHGLKLLFVLHSDGMLRVWNLSSHNKILSHALGIPNSEGKSYDFSHFCVTFVRLWVGEFNEDASIAPLAVLCRHDLVFFSKPKMDYPDHLSYKEFHGEMQNEEKRLRMVLIKLEKAFDGFLMKVLQWVFNGKGREDGISSLEGIKVHWCGWRLGFIIQKKSGIEDIILIESLRLAEIRREMIHVYRLHCTLGDRTVLSVESSMQDIPLEEGECIDVKLTSDKIWILKDNGLLSHKLFHIDMEDACCYTLQEEFVAEQLFQSSKLSSDDLLWTTYSIYSSMKENIVPFVSSIFIRRLLLPGVHHNGVLRSTLLDYHRHWTDMEFQSLTVDGLKKEVRSGVNESPMSIFCHWKSFCAHYYHYWCKNNSPCGLLVQSAGAVCLVRKNSVSLFRDLENIEMIIDGAFDSCASDELVDLASFGLDLSIDESEHGILLEVLRCIINMSQHLGKPASAVFYESLISTPIVSSEEVVPRFLKILETGYSSSVSSDHISDLGGSFAWEKELADRKSLRKFSIDMLLSLHTLSKNATSWSKVLNVIESYLQFLVPRRIIQKLNAEMSFDINKSILIQATSQISKVIFESALDVLLFVSYLLKISGQINMLHDDTSRIQLEFIPVIQEIVSEWLIIHFLSTTPSESPSIEDFSSQLSSLQIDNKTDGRSWNEKLGKCDFTLAFILSQTFHTSSGDSSQPSSPCLPNPQEIVNLVRGFTSWIIWGKTGEESTSFLRRSSEIALILLRHGQYGAVEYLLTIVEANSRREKVSRSIQDNDGDWCILHHLLGCCLLAQARYGFQGVLKEKKVCEAIRCFFRASSGQGASKALKELSRDAGLPNFGFDDCASSAAWKLHYYQWAMQIFEQYNISEGACQFALAALEQVDEALSQKDDSSGTDVINESDTTIRGRLWANVFKFTLDLNHLYDAYCAILSNPDEENKYICLRRFIIVLYERGSMKVLCNGQLPFIGLAEKIEQELAWKAERSEILAKPNPYKLLYAFEMHRHNWRRAASYIYQYSARLRTEVDLKDHQCMSMVLQERLNGLSAAINALHLVQSEYAWINPLFGGNNAYNENFPSKKAKKLVKEHLTRSDVQAQRLQFYVDVEKLEKEFILTSAEYLLSLANVKWTFTGTEKAPSDLVDLLVETNLYEMAFTVLLKFWNGSGLNRELERIFSAMSLKCCPNKPGSSSTRMHGLLLTSSKEEIVVHGSTDMGPTSQSYQGNAQWETLELYLVRIFCTSFIFTWITFSLLQEKYRTFQSGLPATVAETLLRTDPQIELPLWLVHMFKESRRERTWGMAGQVSNPASLFQLYVDYGRFTEATNLLLEYTESFASVRPSDLINRKRPFAAWFPYTTIERLWCQLEELSNLGHMVDHYRKLKNLLHGALQNHLKQVKVDSEDALSAAAC</sequence>
<dbReference type="InterPro" id="IPR035192">
    <property type="entry name" value="NUP160_hel_plant"/>
</dbReference>
<reference evidence="8 9" key="1">
    <citation type="submission" date="2020-10" db="EMBL/GenBank/DDBJ databases">
        <title>Plant Genome Project.</title>
        <authorList>
            <person name="Zhang R.-G."/>
        </authorList>
    </citation>
    <scope>NUCLEOTIDE SEQUENCE [LARGE SCALE GENOMIC DNA]</scope>
    <source>
        <strain evidence="8">FAFU-HL-1</strain>
        <tissue evidence="8">Leaf</tissue>
    </source>
</reference>
<evidence type="ECO:0000313" key="8">
    <source>
        <dbReference type="EMBL" id="KAF9689121.1"/>
    </source>
</evidence>
<name>A0A835N9S0_9ROSI</name>
<dbReference type="Pfam" id="PF17238">
    <property type="entry name" value="NUP160_helical_2"/>
    <property type="match status" value="1"/>
</dbReference>
<feature type="domain" description="NUP160 helical" evidence="5">
    <location>
        <begin position="661"/>
        <end position="854"/>
    </location>
</feature>
<feature type="domain" description="NUP160 middle TPR" evidence="7">
    <location>
        <begin position="1034"/>
        <end position="1285"/>
    </location>
</feature>
<organism evidence="8 9">
    <name type="scientific">Salix dunnii</name>
    <dbReference type="NCBI Taxonomy" id="1413687"/>
    <lineage>
        <taxon>Eukaryota</taxon>
        <taxon>Viridiplantae</taxon>
        <taxon>Streptophyta</taxon>
        <taxon>Embryophyta</taxon>
        <taxon>Tracheophyta</taxon>
        <taxon>Spermatophyta</taxon>
        <taxon>Magnoliopsida</taxon>
        <taxon>eudicotyledons</taxon>
        <taxon>Gunneridae</taxon>
        <taxon>Pentapetalae</taxon>
        <taxon>rosids</taxon>
        <taxon>fabids</taxon>
        <taxon>Malpighiales</taxon>
        <taxon>Salicaceae</taxon>
        <taxon>Saliceae</taxon>
        <taxon>Salix</taxon>
    </lineage>
</organism>
<dbReference type="InterPro" id="IPR056535">
    <property type="entry name" value="TPR_NUP160_M"/>
</dbReference>
<keyword evidence="9" id="KW-1185">Reference proteome</keyword>
<protein>
    <recommendedName>
        <fullName evidence="10">Nuclear pore complex protein NUP160 domain-containing protein</fullName>
    </recommendedName>
</protein>
<dbReference type="OrthoDB" id="67716at2759"/>
<evidence type="ECO:0000259" key="6">
    <source>
        <dbReference type="Pfam" id="PF23347"/>
    </source>
</evidence>
<feature type="domain" description="Nucleoporin Nup120/160 beta-propeller" evidence="4">
    <location>
        <begin position="65"/>
        <end position="279"/>
    </location>
</feature>
<dbReference type="EMBL" id="JADGMS010000001">
    <property type="protein sequence ID" value="KAF9689121.1"/>
    <property type="molecule type" value="Genomic_DNA"/>
</dbReference>
<evidence type="ECO:0000313" key="9">
    <source>
        <dbReference type="Proteomes" id="UP000657918"/>
    </source>
</evidence>
<evidence type="ECO:0000256" key="2">
    <source>
        <dbReference type="ARBA" id="ARBA00022448"/>
    </source>
</evidence>
<feature type="domain" description="Nucleoporin Nup120/160 beta-propeller" evidence="4">
    <location>
        <begin position="423"/>
        <end position="639"/>
    </location>
</feature>
<dbReference type="Proteomes" id="UP000657918">
    <property type="component" value="Unassembled WGS sequence"/>
</dbReference>
<gene>
    <name evidence="8" type="ORF">SADUNF_Sadunf01G0058700</name>
</gene>
<dbReference type="InterPro" id="IPR056536">
    <property type="entry name" value="TPR_NUP160_C"/>
</dbReference>
<dbReference type="Pfam" id="PF11715">
    <property type="entry name" value="Beta-prop_Nup120_160"/>
    <property type="match status" value="2"/>
</dbReference>
<dbReference type="GO" id="GO:0017056">
    <property type="term" value="F:structural constituent of nuclear pore"/>
    <property type="evidence" value="ECO:0007669"/>
    <property type="project" value="TreeGrafter"/>
</dbReference>
<proteinExistence type="predicted"/>
<evidence type="ECO:0000259" key="5">
    <source>
        <dbReference type="Pfam" id="PF17238"/>
    </source>
</evidence>
<dbReference type="PANTHER" id="PTHR21286">
    <property type="entry name" value="NUCLEAR PORE COMPLEX PROTEIN NUP160"/>
    <property type="match status" value="1"/>
</dbReference>